<evidence type="ECO:0000313" key="2">
    <source>
        <dbReference type="Proteomes" id="UP000016587"/>
    </source>
</evidence>
<dbReference type="HOGENOM" id="CLU_148544_0_0_7"/>
<name>T2GBN7_MEGG1</name>
<gene>
    <name evidence="1" type="ORF">DGI_1488</name>
</gene>
<organism evidence="1 2">
    <name type="scientific">Megalodesulfovibrio gigas (strain ATCC 19364 / DSM 1382 / NCIMB 9332 / VKM B-1759)</name>
    <name type="common">Desulfovibrio gigas</name>
    <dbReference type="NCBI Taxonomy" id="1121448"/>
    <lineage>
        <taxon>Bacteria</taxon>
        <taxon>Pseudomonadati</taxon>
        <taxon>Thermodesulfobacteriota</taxon>
        <taxon>Desulfovibrionia</taxon>
        <taxon>Desulfovibrionales</taxon>
        <taxon>Desulfovibrionaceae</taxon>
        <taxon>Megalodesulfovibrio</taxon>
    </lineage>
</organism>
<dbReference type="PATRIC" id="fig|1121448.10.peg.1486"/>
<dbReference type="NCBIfam" id="NF041863">
    <property type="entry name" value="DVU0524_fam"/>
    <property type="match status" value="1"/>
</dbReference>
<reference evidence="1 2" key="1">
    <citation type="journal article" date="2013" name="J. Bacteriol.">
        <title>Roles of HynAB and Ech, the only two hydrogenases found in the model sulfate reducer Desulfovibrio gigas.</title>
        <authorList>
            <person name="Morais-Silva F.O."/>
            <person name="Santos C.I."/>
            <person name="Rodrigues R."/>
            <person name="Pereira I.A."/>
            <person name="Rodrigues-Pousada C."/>
        </authorList>
    </citation>
    <scope>NUCLEOTIDE SEQUENCE [LARGE SCALE GENOMIC DNA]</scope>
    <source>
        <strain evidence="2">ATCC 19364 / DSM 1382 / NCIMB 9332 / VKM B-1759</strain>
    </source>
</reference>
<dbReference type="KEGG" id="dgg:DGI_1488"/>
<protein>
    <submittedName>
        <fullName evidence="1">Uncharacterized protein</fullName>
    </submittedName>
</protein>
<dbReference type="AlphaFoldDB" id="T2GBN7"/>
<reference evidence="2" key="2">
    <citation type="submission" date="2013-07" db="EMBL/GenBank/DDBJ databases">
        <authorList>
            <person name="Morais-Silva F.O."/>
            <person name="Rezende A.M."/>
            <person name="Pimentel C."/>
            <person name="Resende D.M."/>
            <person name="Santos C.I."/>
            <person name="Clemente C."/>
            <person name="de Oliveira L.M."/>
            <person name="da Silva S.M."/>
            <person name="Costa D.A."/>
            <person name="Varela-Raposo A."/>
            <person name="Horacio E.C.A."/>
            <person name="Matos M."/>
            <person name="Flores O."/>
            <person name="Ruiz J.C."/>
            <person name="Rodrigues-Pousada C."/>
        </authorList>
    </citation>
    <scope>NUCLEOTIDE SEQUENCE [LARGE SCALE GENOMIC DNA]</scope>
    <source>
        <strain evidence="2">ATCC 19364 / DSM 1382 / NCIMB 9332 / VKM B-1759</strain>
    </source>
</reference>
<dbReference type="InterPro" id="IPR049840">
    <property type="entry name" value="DVU0524-like"/>
</dbReference>
<accession>T2GBN7</accession>
<dbReference type="eggNOG" id="ENOG5032VNR">
    <property type="taxonomic scope" value="Bacteria"/>
</dbReference>
<dbReference type="EMBL" id="CP006585">
    <property type="protein sequence ID" value="AGW13332.1"/>
    <property type="molecule type" value="Genomic_DNA"/>
</dbReference>
<dbReference type="OrthoDB" id="5471208at2"/>
<keyword evidence="2" id="KW-1185">Reference proteome</keyword>
<dbReference type="RefSeq" id="WP_021760139.1">
    <property type="nucleotide sequence ID" value="NC_022444.1"/>
</dbReference>
<proteinExistence type="predicted"/>
<dbReference type="Proteomes" id="UP000016587">
    <property type="component" value="Chromosome"/>
</dbReference>
<dbReference type="STRING" id="1121448.DGI_1488"/>
<sequence>MTLRSLYVRNMLRGYDRQLVTGRRLARYTRSLHPAGQDEDARMARDLKRRALVERVAREIVENLILSGSENQVVAAIKQQLNEEFGNSLSFTFPPSEQDLLVFAETPNGPREVAPHEKVQILNRMWQITLDIVDETML</sequence>
<evidence type="ECO:0000313" key="1">
    <source>
        <dbReference type="EMBL" id="AGW13332.1"/>
    </source>
</evidence>